<dbReference type="AlphaFoldDB" id="A0A644YXQ3"/>
<organism evidence="2">
    <name type="scientific">bioreactor metagenome</name>
    <dbReference type="NCBI Taxonomy" id="1076179"/>
    <lineage>
        <taxon>unclassified sequences</taxon>
        <taxon>metagenomes</taxon>
        <taxon>ecological metagenomes</taxon>
    </lineage>
</organism>
<protein>
    <submittedName>
        <fullName evidence="2">Uncharacterized protein</fullName>
    </submittedName>
</protein>
<evidence type="ECO:0000256" key="1">
    <source>
        <dbReference type="SAM" id="Phobius"/>
    </source>
</evidence>
<keyword evidence="1" id="KW-0812">Transmembrane</keyword>
<comment type="caution">
    <text evidence="2">The sequence shown here is derived from an EMBL/GenBank/DDBJ whole genome shotgun (WGS) entry which is preliminary data.</text>
</comment>
<name>A0A644YXQ3_9ZZZZ</name>
<accession>A0A644YXQ3</accession>
<sequence length="34" mass="3761">MSSNKNSNPLIVVFWIAIAIVVFIVARAVIITIF</sequence>
<keyword evidence="1" id="KW-0472">Membrane</keyword>
<feature type="transmembrane region" description="Helical" evidence="1">
    <location>
        <begin position="12"/>
        <end position="33"/>
    </location>
</feature>
<evidence type="ECO:0000313" key="2">
    <source>
        <dbReference type="EMBL" id="MPM30764.1"/>
    </source>
</evidence>
<keyword evidence="1" id="KW-1133">Transmembrane helix</keyword>
<dbReference type="EMBL" id="VSSQ01005883">
    <property type="protein sequence ID" value="MPM30764.1"/>
    <property type="molecule type" value="Genomic_DNA"/>
</dbReference>
<reference evidence="2" key="1">
    <citation type="submission" date="2019-08" db="EMBL/GenBank/DDBJ databases">
        <authorList>
            <person name="Kucharzyk K."/>
            <person name="Murdoch R.W."/>
            <person name="Higgins S."/>
            <person name="Loffler F."/>
        </authorList>
    </citation>
    <scope>NUCLEOTIDE SEQUENCE</scope>
</reference>
<proteinExistence type="predicted"/>
<gene>
    <name evidence="2" type="ORF">SDC9_77314</name>
</gene>